<dbReference type="Proteomes" id="UP000321168">
    <property type="component" value="Unassembled WGS sequence"/>
</dbReference>
<dbReference type="InterPro" id="IPR036116">
    <property type="entry name" value="FN3_sf"/>
</dbReference>
<dbReference type="RefSeq" id="WP_147012432.1">
    <property type="nucleotide sequence ID" value="NZ_VORB01000001.1"/>
</dbReference>
<sequence>MKPMYILLLSLFSFNSFAQQYCEYLGDCSGDWIVEVTFNGYKNNTNGCVGYGDYSDSVDFYVQPGATFNVDIDWATYLNSAGYFWIDWDKSGTWDASEMMTVPYTGSTNGTSVVVVPDGVTVGDVLKMRVMLANQADPPDPCVGPVGLYNVDEVEDYEIQVVGDLPTSGGGSYCNAQGSDCGWGHIAKVEFAGKQNASTCTFYGDYTDTIAFKVDAGSDYTLTVTWAGQGTAYNYTMAAWIDYNRNYIFETEEMTAITASGLGVSSGTISIPTNVNNMLTRMRIRMTQNDAPAPCGQQSRGEVEDYAIIIGTPPPTCAIAENPDMGFQGICQKDAELRWSANPNGESPTGYKLWFGSDQNATNLISGIDVGNVTKYNLNFELQKATNYYWKVVPYNAQGDATGCTVWQFTTTTNGDPIPDIIVDRNSASSVTLCQDEQLTLFANVFQGLGNKTYEWTGDDITYLSNTNKDSAHFNSNTIGTNQYIVRVEDELGCYGTDTISVEVTQKAMLGNLVGDVVYCDYDTLELAISDAFGDLQWQLNTGSGWLDITGATKMAYTDNNPVNNTSYRIYASTGVCADTSASATITVYDPMETPEIKAVDDAFDFCPGDSVIIYSSISGDNKWSSGSSADTLVFKNPATLSLYRENSLGCISGTVSASVGHHPVPNKPVIKEARNGEVSLCEGKFTQMSIDKQQGTSISWNGDPQLKASKITVQDPGKYYVDVVNEFGCTNVSDTVILLNRPSPDRVFITLEGDTNFMCQGDSLFLSLETEDEVTWNVAGQASEKRIKITETGSYFATITNSFGCTAASDTMDVFTFENPAKPIIKVVGDKYEFCEGDSTRLRAISEDSYYWNGDTNFSQQFLYVSQSASLWLKAVNDNGCMAFSDTVSVVQHPLPEKPVITSVEGDLHCSVTDAMIQWYYIDGFPVDSANQPVLEDAMTGYYYVEVTDSLTGCSNRSEVFTSIINVSPTIRVGVYPNPAKMGDVVKVEANQTIHYIELRDTQGRVILAKEGNSFTVNKVAKGSYLISVYDQNHALLGYSNIVFW</sequence>
<proteinExistence type="predicted"/>
<feature type="chain" id="PRO_5022875839" evidence="2">
    <location>
        <begin position="19"/>
        <end position="1046"/>
    </location>
</feature>
<gene>
    <name evidence="4" type="ORF">FRX97_00915</name>
</gene>
<evidence type="ECO:0000259" key="3">
    <source>
        <dbReference type="Pfam" id="PF20009"/>
    </source>
</evidence>
<reference evidence="4 5" key="1">
    <citation type="submission" date="2019-08" db="EMBL/GenBank/DDBJ databases">
        <title>Genome of Luteibaculum oceani JCM 18817.</title>
        <authorList>
            <person name="Bowman J.P."/>
        </authorList>
    </citation>
    <scope>NUCLEOTIDE SEQUENCE [LARGE SCALE GENOMIC DNA]</scope>
    <source>
        <strain evidence="4 5">JCM 18817</strain>
    </source>
</reference>
<dbReference type="InterPro" id="IPR013783">
    <property type="entry name" value="Ig-like_fold"/>
</dbReference>
<organism evidence="4 5">
    <name type="scientific">Luteibaculum oceani</name>
    <dbReference type="NCBI Taxonomy" id="1294296"/>
    <lineage>
        <taxon>Bacteria</taxon>
        <taxon>Pseudomonadati</taxon>
        <taxon>Bacteroidota</taxon>
        <taxon>Flavobacteriia</taxon>
        <taxon>Flavobacteriales</taxon>
        <taxon>Luteibaculaceae</taxon>
        <taxon>Luteibaculum</taxon>
    </lineage>
</organism>
<feature type="signal peptide" evidence="2">
    <location>
        <begin position="1"/>
        <end position="18"/>
    </location>
</feature>
<accession>A0A5C6VNN6</accession>
<name>A0A5C6VNN6_9FLAO</name>
<dbReference type="OrthoDB" id="9808753at2"/>
<evidence type="ECO:0000256" key="1">
    <source>
        <dbReference type="ARBA" id="ARBA00022729"/>
    </source>
</evidence>
<evidence type="ECO:0000313" key="5">
    <source>
        <dbReference type="Proteomes" id="UP000321168"/>
    </source>
</evidence>
<dbReference type="InterPro" id="IPR026444">
    <property type="entry name" value="Secre_tail"/>
</dbReference>
<dbReference type="Gene3D" id="2.60.40.10">
    <property type="entry name" value="Immunoglobulins"/>
    <property type="match status" value="1"/>
</dbReference>
<evidence type="ECO:0000256" key="2">
    <source>
        <dbReference type="SAM" id="SignalP"/>
    </source>
</evidence>
<feature type="domain" description="GEVED" evidence="3">
    <location>
        <begin position="83"/>
        <end position="160"/>
    </location>
</feature>
<comment type="caution">
    <text evidence="4">The sequence shown here is derived from an EMBL/GenBank/DDBJ whole genome shotgun (WGS) entry which is preliminary data.</text>
</comment>
<dbReference type="SUPFAM" id="SSF49265">
    <property type="entry name" value="Fibronectin type III"/>
    <property type="match status" value="1"/>
</dbReference>
<keyword evidence="1 2" id="KW-0732">Signal</keyword>
<dbReference type="InterPro" id="IPR045474">
    <property type="entry name" value="GEVED"/>
</dbReference>
<protein>
    <submittedName>
        <fullName evidence="4">T9SS type A sorting domain-containing protein</fullName>
    </submittedName>
</protein>
<keyword evidence="5" id="KW-1185">Reference proteome</keyword>
<dbReference type="NCBIfam" id="TIGR04183">
    <property type="entry name" value="Por_Secre_tail"/>
    <property type="match status" value="1"/>
</dbReference>
<dbReference type="Pfam" id="PF20009">
    <property type="entry name" value="GEVED"/>
    <property type="match status" value="2"/>
</dbReference>
<dbReference type="EMBL" id="VORB01000001">
    <property type="protein sequence ID" value="TXC85215.1"/>
    <property type="molecule type" value="Genomic_DNA"/>
</dbReference>
<dbReference type="AlphaFoldDB" id="A0A5C6VNN6"/>
<evidence type="ECO:0000313" key="4">
    <source>
        <dbReference type="EMBL" id="TXC85215.1"/>
    </source>
</evidence>
<feature type="domain" description="GEVED" evidence="3">
    <location>
        <begin position="237"/>
        <end position="308"/>
    </location>
</feature>